<gene>
    <name evidence="1" type="ORF">I316_07069</name>
</gene>
<evidence type="ECO:0000313" key="2">
    <source>
        <dbReference type="Proteomes" id="UP000092666"/>
    </source>
</evidence>
<dbReference type="Proteomes" id="UP000092666">
    <property type="component" value="Unassembled WGS sequence"/>
</dbReference>
<dbReference type="AlphaFoldDB" id="A0A1B9GK03"/>
<reference evidence="1 2" key="1">
    <citation type="submission" date="2013-07" db="EMBL/GenBank/DDBJ databases">
        <title>The Genome Sequence of Cryptococcus heveanensis BCC8398.</title>
        <authorList>
            <consortium name="The Broad Institute Genome Sequencing Platform"/>
            <person name="Cuomo C."/>
            <person name="Litvintseva A."/>
            <person name="Chen Y."/>
            <person name="Heitman J."/>
            <person name="Sun S."/>
            <person name="Springer D."/>
            <person name="Dromer F."/>
            <person name="Young S.K."/>
            <person name="Zeng Q."/>
            <person name="Gargeya S."/>
            <person name="Fitzgerald M."/>
            <person name="Abouelleil A."/>
            <person name="Alvarado L."/>
            <person name="Berlin A.M."/>
            <person name="Chapman S.B."/>
            <person name="Dewar J."/>
            <person name="Goldberg J."/>
            <person name="Griggs A."/>
            <person name="Gujja S."/>
            <person name="Hansen M."/>
            <person name="Howarth C."/>
            <person name="Imamovic A."/>
            <person name="Larimer J."/>
            <person name="McCowan C."/>
            <person name="Murphy C."/>
            <person name="Pearson M."/>
            <person name="Priest M."/>
            <person name="Roberts A."/>
            <person name="Saif S."/>
            <person name="Shea T."/>
            <person name="Sykes S."/>
            <person name="Wortman J."/>
            <person name="Nusbaum C."/>
            <person name="Birren B."/>
        </authorList>
    </citation>
    <scope>NUCLEOTIDE SEQUENCE [LARGE SCALE GENOMIC DNA]</scope>
    <source>
        <strain evidence="1 2">BCC8398</strain>
    </source>
</reference>
<evidence type="ECO:0000313" key="1">
    <source>
        <dbReference type="EMBL" id="OCF31283.1"/>
    </source>
</evidence>
<name>A0A1B9GK03_9TREE</name>
<dbReference type="EMBL" id="KV700136">
    <property type="protein sequence ID" value="OCF31283.1"/>
    <property type="molecule type" value="Genomic_DNA"/>
</dbReference>
<protein>
    <submittedName>
        <fullName evidence="1">Uncharacterized protein</fullName>
    </submittedName>
</protein>
<accession>A0A1B9GK03</accession>
<organism evidence="1 2">
    <name type="scientific">Kwoniella heveanensis BCC8398</name>
    <dbReference type="NCBI Taxonomy" id="1296120"/>
    <lineage>
        <taxon>Eukaryota</taxon>
        <taxon>Fungi</taxon>
        <taxon>Dikarya</taxon>
        <taxon>Basidiomycota</taxon>
        <taxon>Agaricomycotina</taxon>
        <taxon>Tremellomycetes</taxon>
        <taxon>Tremellales</taxon>
        <taxon>Cryptococcaceae</taxon>
        <taxon>Kwoniella</taxon>
    </lineage>
</organism>
<keyword evidence="2" id="KW-1185">Reference proteome</keyword>
<reference evidence="2" key="2">
    <citation type="submission" date="2013-12" db="EMBL/GenBank/DDBJ databases">
        <title>Evolution of pathogenesis and genome organization in the Tremellales.</title>
        <authorList>
            <person name="Cuomo C."/>
            <person name="Litvintseva A."/>
            <person name="Heitman J."/>
            <person name="Chen Y."/>
            <person name="Sun S."/>
            <person name="Springer D."/>
            <person name="Dromer F."/>
            <person name="Young S."/>
            <person name="Zeng Q."/>
            <person name="Chapman S."/>
            <person name="Gujja S."/>
            <person name="Saif S."/>
            <person name="Birren B."/>
        </authorList>
    </citation>
    <scope>NUCLEOTIDE SEQUENCE [LARGE SCALE GENOMIC DNA]</scope>
    <source>
        <strain evidence="2">BCC8398</strain>
    </source>
</reference>
<sequence length="203" mass="21849">MATHSVSYHTHAVNPPMLGLHSTASLVILTKTAVASHVTALSLRQGFDSQNTQQGKSRFLSDLQSATSTLGSGFDAASFQFCRTLNGERNKWSEDGYGLSLTAEQKARCWENPSGPASQALDKIVGSEHFRNFVPPAESRTATTPEEFAQHCQEASELCQLARSSRGQDVGYFDTATGSGTGVSAAASLRRNTTYYASRSESF</sequence>
<proteinExistence type="predicted"/>